<protein>
    <submittedName>
        <fullName evidence="2">Uncharacterized protein</fullName>
    </submittedName>
</protein>
<feature type="chain" id="PRO_5040785878" evidence="1">
    <location>
        <begin position="26"/>
        <end position="162"/>
    </location>
</feature>
<gene>
    <name evidence="2" type="ORF">MKI79_08895</name>
</gene>
<evidence type="ECO:0000313" key="3">
    <source>
        <dbReference type="Proteomes" id="UP001139701"/>
    </source>
</evidence>
<dbReference type="Proteomes" id="UP001139701">
    <property type="component" value="Unassembled WGS sequence"/>
</dbReference>
<name>A0A9X1WY34_9GAMM</name>
<evidence type="ECO:0000313" key="2">
    <source>
        <dbReference type="EMBL" id="MCJ8147015.1"/>
    </source>
</evidence>
<dbReference type="EMBL" id="JAKUML010000013">
    <property type="protein sequence ID" value="MCJ8147015.1"/>
    <property type="molecule type" value="Genomic_DNA"/>
</dbReference>
<evidence type="ECO:0000256" key="1">
    <source>
        <dbReference type="SAM" id="SignalP"/>
    </source>
</evidence>
<organism evidence="2 3">
    <name type="scientific">Acinetobacter sedimenti</name>
    <dbReference type="NCBI Taxonomy" id="2919922"/>
    <lineage>
        <taxon>Bacteria</taxon>
        <taxon>Pseudomonadati</taxon>
        <taxon>Pseudomonadota</taxon>
        <taxon>Gammaproteobacteria</taxon>
        <taxon>Moraxellales</taxon>
        <taxon>Moraxellaceae</taxon>
        <taxon>Acinetobacter</taxon>
    </lineage>
</organism>
<dbReference type="RefSeq" id="WP_241572295.1">
    <property type="nucleotide sequence ID" value="NZ_JAKUML010000013.1"/>
</dbReference>
<comment type="caution">
    <text evidence="2">The sequence shown here is derived from an EMBL/GenBank/DDBJ whole genome shotgun (WGS) entry which is preliminary data.</text>
</comment>
<accession>A0A9X1WY34</accession>
<keyword evidence="1" id="KW-0732">Signal</keyword>
<sequence>MKQWFKQLLPMLAGMAIITSQSTLAVQPVSDDELAEAASKNSLVLNEAVAENKVFIIQQDQSLSETPGYQMINILALLYPEAFMRELGQQQDYFTRNFGNESYSYRWAGNENEIWAQNQYYEVMFNKNTESYELNNVRGRVWINVEVFDSETGRTVSLASNE</sequence>
<proteinExistence type="predicted"/>
<dbReference type="AlphaFoldDB" id="A0A9X1WY34"/>
<reference evidence="2" key="1">
    <citation type="submission" date="2022-02" db="EMBL/GenBank/DDBJ databases">
        <title>Acinetobacter A3.8 sp. nov., isolated from Sediment (Zhairuo Island).</title>
        <authorList>
            <person name="Zheng K."/>
        </authorList>
    </citation>
    <scope>NUCLEOTIDE SEQUENCE</scope>
    <source>
        <strain evidence="2">A3.8</strain>
    </source>
</reference>
<keyword evidence="3" id="KW-1185">Reference proteome</keyword>
<feature type="signal peptide" evidence="1">
    <location>
        <begin position="1"/>
        <end position="25"/>
    </location>
</feature>